<evidence type="ECO:0000256" key="1">
    <source>
        <dbReference type="SAM" id="MobiDB-lite"/>
    </source>
</evidence>
<dbReference type="Proteomes" id="UP000655094">
    <property type="component" value="Unassembled WGS sequence"/>
</dbReference>
<protein>
    <submittedName>
        <fullName evidence="2">Uncharacterized protein</fullName>
    </submittedName>
</protein>
<reference evidence="2" key="1">
    <citation type="submission" date="2020-10" db="EMBL/GenBank/DDBJ databases">
        <title>Genome Sequence of ESBL Producing Zambian Clinical Strains.</title>
        <authorList>
            <person name="Shawa M."/>
            <person name="Furuta Y."/>
            <person name="Simbotwe M."/>
            <person name="Mulenga E."/>
            <person name="Mubanga M."/>
            <person name="Mulenga G."/>
            <person name="Kaile C."/>
            <person name="Zorigt T."/>
            <person name="Hang'ombe B."/>
            <person name="Higashi H."/>
        </authorList>
    </citation>
    <scope>NUCLEOTIDE SEQUENCE</scope>
    <source>
        <strain evidence="2">Zam_UTH_09</strain>
    </source>
</reference>
<accession>A0A919HXM8</accession>
<gene>
    <name evidence="2" type="ORF">KPZU09_38150</name>
</gene>
<feature type="region of interest" description="Disordered" evidence="1">
    <location>
        <begin position="1"/>
        <end position="29"/>
    </location>
</feature>
<evidence type="ECO:0000313" key="3">
    <source>
        <dbReference type="Proteomes" id="UP000655094"/>
    </source>
</evidence>
<comment type="caution">
    <text evidence="2">The sequence shown here is derived from an EMBL/GenBank/DDBJ whole genome shotgun (WGS) entry which is preliminary data.</text>
</comment>
<dbReference type="AlphaFoldDB" id="A0A919HXM8"/>
<evidence type="ECO:0000313" key="2">
    <source>
        <dbReference type="EMBL" id="GHK54079.1"/>
    </source>
</evidence>
<name>A0A919HXM8_KLEPN</name>
<dbReference type="EMBL" id="BNFF01000001">
    <property type="protein sequence ID" value="GHK54079.1"/>
    <property type="molecule type" value="Genomic_DNA"/>
</dbReference>
<sequence length="63" mass="6640">MVIGSRCGRRAAADVQGTGGKQEQGKSKQSAAEEMCSHWYCPCKKKALTSVQGPEVGVSLLSL</sequence>
<proteinExistence type="predicted"/>
<organism evidence="2 3">
    <name type="scientific">Klebsiella pneumoniae</name>
    <dbReference type="NCBI Taxonomy" id="573"/>
    <lineage>
        <taxon>Bacteria</taxon>
        <taxon>Pseudomonadati</taxon>
        <taxon>Pseudomonadota</taxon>
        <taxon>Gammaproteobacteria</taxon>
        <taxon>Enterobacterales</taxon>
        <taxon>Enterobacteriaceae</taxon>
        <taxon>Klebsiella/Raoultella group</taxon>
        <taxon>Klebsiella</taxon>
        <taxon>Klebsiella pneumoniae complex</taxon>
    </lineage>
</organism>